<evidence type="ECO:0000256" key="4">
    <source>
        <dbReference type="ARBA" id="ARBA00023163"/>
    </source>
</evidence>
<dbReference type="AlphaFoldDB" id="A0AAD9XQH4"/>
<keyword evidence="2" id="KW-0805">Transcription regulation</keyword>
<evidence type="ECO:0000313" key="8">
    <source>
        <dbReference type="EMBL" id="KAK2663889.1"/>
    </source>
</evidence>
<dbReference type="EMBL" id="JANJYI010000001">
    <property type="protein sequence ID" value="KAK2663889.1"/>
    <property type="molecule type" value="Genomic_DNA"/>
</dbReference>
<evidence type="ECO:0000313" key="9">
    <source>
        <dbReference type="Proteomes" id="UP001280121"/>
    </source>
</evidence>
<dbReference type="PANTHER" id="PTHR31989">
    <property type="entry name" value="NAC DOMAIN-CONTAINING PROTEIN 82-RELATED"/>
    <property type="match status" value="1"/>
</dbReference>
<dbReference type="SUPFAM" id="SSF101941">
    <property type="entry name" value="NAC domain"/>
    <property type="match status" value="1"/>
</dbReference>
<dbReference type="Gene3D" id="2.170.150.80">
    <property type="entry name" value="NAC domain"/>
    <property type="match status" value="1"/>
</dbReference>
<dbReference type="Pfam" id="PF02365">
    <property type="entry name" value="NAM"/>
    <property type="match status" value="1"/>
</dbReference>
<dbReference type="GO" id="GO:0003677">
    <property type="term" value="F:DNA binding"/>
    <property type="evidence" value="ECO:0007669"/>
    <property type="project" value="UniProtKB-KW"/>
</dbReference>
<keyword evidence="5" id="KW-0539">Nucleus</keyword>
<dbReference type="PROSITE" id="PS51005">
    <property type="entry name" value="NAC"/>
    <property type="match status" value="1"/>
</dbReference>
<sequence>MRDMEEIVGYGFHPTNEQLVGNYLRKKRLDPDYSHPKIREVNIYDFEPSELPGLALVKPDATEWYFFVALRYMNTKRKLVKRKTRGGTWKPTGKKPDVKRSKEVIGSKSKLVFYQGPSTRNKNVKTNWVMDEFHCKPDPLFKADFVVVRIKIKPNDSCDSSTTSESVTSHHLTSDSRDHIAEVTQVESEQLPNNYMSCNNEDYGADTIFSKESQPLQDHDICPTRISQSLSNHDMSPNIISQPLSHHHISLNREPDLVSNHDISSNVESLTLSNHDISFNRENQPLPNNDLTFNIEPQSLHTESLLIPNYNLCSILPHHDTSFNREVQPLSNYNLSSILPQHDTASNREVQPLPNYNISSNRESQLLLNHSFYPNIEDPVTKNTSTEVEPLVPAVSDSLIDCNGLNRKSFYTLQTQIHLQQQVLDSLIDGNGLDQNSLSAQQTQIHLQQQVLDSLIDGNGLDQNSLSAQQTQIHLQRGSSRPCDFSSDAQWGVQDEFYGKETVHSHPSGFNSSMAATEAYAYSGTGAYAYGGSDKTIDALLIDDALLYGFSPTTYGEYGFNSICQTRSYMAIDESIVPQHLGNAIRQ</sequence>
<evidence type="ECO:0000256" key="3">
    <source>
        <dbReference type="ARBA" id="ARBA00023125"/>
    </source>
</evidence>
<keyword evidence="9" id="KW-1185">Reference proteome</keyword>
<gene>
    <name evidence="8" type="ORF">Ddye_002463</name>
</gene>
<evidence type="ECO:0000256" key="6">
    <source>
        <dbReference type="SAM" id="MobiDB-lite"/>
    </source>
</evidence>
<keyword evidence="4" id="KW-0804">Transcription</keyword>
<proteinExistence type="predicted"/>
<dbReference type="GO" id="GO:0006355">
    <property type="term" value="P:regulation of DNA-templated transcription"/>
    <property type="evidence" value="ECO:0007669"/>
    <property type="project" value="InterPro"/>
</dbReference>
<comment type="subcellular location">
    <subcellularLocation>
        <location evidence="1">Nucleus</location>
    </subcellularLocation>
</comment>
<feature type="region of interest" description="Disordered" evidence="6">
    <location>
        <begin position="156"/>
        <end position="178"/>
    </location>
</feature>
<evidence type="ECO:0000259" key="7">
    <source>
        <dbReference type="PROSITE" id="PS51005"/>
    </source>
</evidence>
<feature type="domain" description="NAC" evidence="7">
    <location>
        <begin position="6"/>
        <end position="153"/>
    </location>
</feature>
<dbReference type="Proteomes" id="UP001280121">
    <property type="component" value="Unassembled WGS sequence"/>
</dbReference>
<feature type="compositionally biased region" description="Low complexity" evidence="6">
    <location>
        <begin position="157"/>
        <end position="171"/>
    </location>
</feature>
<organism evidence="8 9">
    <name type="scientific">Dipteronia dyeriana</name>
    <dbReference type="NCBI Taxonomy" id="168575"/>
    <lineage>
        <taxon>Eukaryota</taxon>
        <taxon>Viridiplantae</taxon>
        <taxon>Streptophyta</taxon>
        <taxon>Embryophyta</taxon>
        <taxon>Tracheophyta</taxon>
        <taxon>Spermatophyta</taxon>
        <taxon>Magnoliopsida</taxon>
        <taxon>eudicotyledons</taxon>
        <taxon>Gunneridae</taxon>
        <taxon>Pentapetalae</taxon>
        <taxon>rosids</taxon>
        <taxon>malvids</taxon>
        <taxon>Sapindales</taxon>
        <taxon>Sapindaceae</taxon>
        <taxon>Hippocastanoideae</taxon>
        <taxon>Acereae</taxon>
        <taxon>Dipteronia</taxon>
    </lineage>
</organism>
<dbReference type="GO" id="GO:0005634">
    <property type="term" value="C:nucleus"/>
    <property type="evidence" value="ECO:0007669"/>
    <property type="project" value="UniProtKB-SubCell"/>
</dbReference>
<keyword evidence="3" id="KW-0238">DNA-binding</keyword>
<dbReference type="InterPro" id="IPR003441">
    <property type="entry name" value="NAC-dom"/>
</dbReference>
<evidence type="ECO:0000256" key="5">
    <source>
        <dbReference type="ARBA" id="ARBA00023242"/>
    </source>
</evidence>
<evidence type="ECO:0000256" key="2">
    <source>
        <dbReference type="ARBA" id="ARBA00023015"/>
    </source>
</evidence>
<reference evidence="8" key="1">
    <citation type="journal article" date="2023" name="Plant J.">
        <title>Genome sequences and population genomics provide insights into the demographic history, inbreeding, and mutation load of two 'living fossil' tree species of Dipteronia.</title>
        <authorList>
            <person name="Feng Y."/>
            <person name="Comes H.P."/>
            <person name="Chen J."/>
            <person name="Zhu S."/>
            <person name="Lu R."/>
            <person name="Zhang X."/>
            <person name="Li P."/>
            <person name="Qiu J."/>
            <person name="Olsen K.M."/>
            <person name="Qiu Y."/>
        </authorList>
    </citation>
    <scope>NUCLEOTIDE SEQUENCE</scope>
    <source>
        <strain evidence="8">KIB01</strain>
    </source>
</reference>
<dbReference type="InterPro" id="IPR036093">
    <property type="entry name" value="NAC_dom_sf"/>
</dbReference>
<comment type="caution">
    <text evidence="8">The sequence shown here is derived from an EMBL/GenBank/DDBJ whole genome shotgun (WGS) entry which is preliminary data.</text>
</comment>
<protein>
    <recommendedName>
        <fullName evidence="7">NAC domain-containing protein</fullName>
    </recommendedName>
</protein>
<accession>A0AAD9XQH4</accession>
<evidence type="ECO:0000256" key="1">
    <source>
        <dbReference type="ARBA" id="ARBA00004123"/>
    </source>
</evidence>
<name>A0AAD9XQH4_9ROSI</name>